<evidence type="ECO:0000313" key="1">
    <source>
        <dbReference type="EMBL" id="MBA9083789.1"/>
    </source>
</evidence>
<gene>
    <name evidence="1" type="ORF">FHR92_000232</name>
</gene>
<dbReference type="AlphaFoldDB" id="A0A7W3SPP1"/>
<dbReference type="EMBL" id="JACJIP010000001">
    <property type="protein sequence ID" value="MBA9083789.1"/>
    <property type="molecule type" value="Genomic_DNA"/>
</dbReference>
<sequence length="72" mass="8223">MRSKKIVSSVGTAAETTIYKLHDKQSVVSNLNELMKEQVVNYDFNTNISQAQSTNNELTKWKIQGDRLHLVE</sequence>
<accession>A0A7W3SPP1</accession>
<protein>
    <submittedName>
        <fullName evidence="1">Uncharacterized protein</fullName>
    </submittedName>
</protein>
<evidence type="ECO:0000313" key="2">
    <source>
        <dbReference type="Proteomes" id="UP000567067"/>
    </source>
</evidence>
<dbReference type="RefSeq" id="WP_182533933.1">
    <property type="nucleotide sequence ID" value="NZ_JACJIP010000001.1"/>
</dbReference>
<reference evidence="1 2" key="1">
    <citation type="submission" date="2020-08" db="EMBL/GenBank/DDBJ databases">
        <title>Genomic Encyclopedia of Type Strains, Phase III (KMG-III): the genomes of soil and plant-associated and newly described type strains.</title>
        <authorList>
            <person name="Whitman W."/>
        </authorList>
    </citation>
    <scope>NUCLEOTIDE SEQUENCE [LARGE SCALE GENOMIC DNA]</scope>
    <source>
        <strain evidence="1 2">CECT 8693</strain>
    </source>
</reference>
<name>A0A7W3SPP1_9BACL</name>
<dbReference type="Proteomes" id="UP000567067">
    <property type="component" value="Unassembled WGS sequence"/>
</dbReference>
<proteinExistence type="predicted"/>
<comment type="caution">
    <text evidence="1">The sequence shown here is derived from an EMBL/GenBank/DDBJ whole genome shotgun (WGS) entry which is preliminary data.</text>
</comment>
<keyword evidence="2" id="KW-1185">Reference proteome</keyword>
<organism evidence="1 2">
    <name type="scientific">Fontibacillus solani</name>
    <dbReference type="NCBI Taxonomy" id="1572857"/>
    <lineage>
        <taxon>Bacteria</taxon>
        <taxon>Bacillati</taxon>
        <taxon>Bacillota</taxon>
        <taxon>Bacilli</taxon>
        <taxon>Bacillales</taxon>
        <taxon>Paenibacillaceae</taxon>
        <taxon>Fontibacillus</taxon>
    </lineage>
</organism>